<proteinExistence type="predicted"/>
<dbReference type="RefSeq" id="XP_002909409.1">
    <property type="nucleotide sequence ID" value="XM_002909363.1"/>
</dbReference>
<sequence>MIKFFWSPMLQPHDTQPSGGLLDELLPWCQWFCGGCLPSVHLPRLEDCQQPLKGRSDQILSCNCDFMSVADDHLASTRSAGKRRPICSEPRSEESDPKIILLSLGETFGGEEPGRSGQRVRVPCPVAARCRSLYVRLLRPPPVPLSLGDLPTDRQLRTQGAIMNMRGLVATVTSCIGGKDEKFAVQVRPAAPENVYFVYKTMGEFDALWGSLKTLARDVKRRSNSDKNQDSAKDEKKPSLLAKWLAGIVDHYAFRQIISDLRAQEKETMSTLNVLLQFLVARVSALYMERSLLRACTVERQLVTLVRDFLQQPVAAITKTETVVKTTPSTKEGRKRSFEEMRPEDGEEQRSSLFPTRSSRERPVKTQKLCGMREWAIPPVGKLGMVAPVTSRRRVFAEVEF</sequence>
<dbReference type="VEuPathDB" id="FungiDB:PITG_00861"/>
<dbReference type="Proteomes" id="UP000006643">
    <property type="component" value="Unassembled WGS sequence"/>
</dbReference>
<dbReference type="KEGG" id="pif:PITG_00861"/>
<evidence type="ECO:0008006" key="4">
    <source>
        <dbReference type="Google" id="ProtNLM"/>
    </source>
</evidence>
<dbReference type="HOGENOM" id="CLU_687879_0_0_1"/>
<feature type="region of interest" description="Disordered" evidence="1">
    <location>
        <begin position="325"/>
        <end position="362"/>
    </location>
</feature>
<evidence type="ECO:0000256" key="1">
    <source>
        <dbReference type="SAM" id="MobiDB-lite"/>
    </source>
</evidence>
<dbReference type="OrthoDB" id="59244at2759"/>
<evidence type="ECO:0000313" key="2">
    <source>
        <dbReference type="EMBL" id="EEY58223.1"/>
    </source>
</evidence>
<accession>D0MRV4</accession>
<dbReference type="EMBL" id="DS028118">
    <property type="protein sequence ID" value="EEY58223.1"/>
    <property type="molecule type" value="Genomic_DNA"/>
</dbReference>
<dbReference type="AlphaFoldDB" id="D0MRV4"/>
<dbReference type="InParanoid" id="D0MRV4"/>
<gene>
    <name evidence="2" type="ORF">PITG_00861</name>
</gene>
<evidence type="ECO:0000313" key="3">
    <source>
        <dbReference type="Proteomes" id="UP000006643"/>
    </source>
</evidence>
<keyword evidence="3" id="KW-1185">Reference proteome</keyword>
<dbReference type="GeneID" id="9472721"/>
<name>D0MRV4_PHYIT</name>
<reference evidence="3" key="1">
    <citation type="journal article" date="2009" name="Nature">
        <title>Genome sequence and analysis of the Irish potato famine pathogen Phytophthora infestans.</title>
        <authorList>
            <consortium name="The Broad Institute Genome Sequencing Platform"/>
            <person name="Haas B.J."/>
            <person name="Kamoun S."/>
            <person name="Zody M.C."/>
            <person name="Jiang R.H."/>
            <person name="Handsaker R.E."/>
            <person name="Cano L.M."/>
            <person name="Grabherr M."/>
            <person name="Kodira C.D."/>
            <person name="Raffaele S."/>
            <person name="Torto-Alalibo T."/>
            <person name="Bozkurt T.O."/>
            <person name="Ah-Fong A.M."/>
            <person name="Alvarado L."/>
            <person name="Anderson V.L."/>
            <person name="Armstrong M.R."/>
            <person name="Avrova A."/>
            <person name="Baxter L."/>
            <person name="Beynon J."/>
            <person name="Boevink P.C."/>
            <person name="Bollmann S.R."/>
            <person name="Bos J.I."/>
            <person name="Bulone V."/>
            <person name="Cai G."/>
            <person name="Cakir C."/>
            <person name="Carrington J.C."/>
            <person name="Chawner M."/>
            <person name="Conti L."/>
            <person name="Costanzo S."/>
            <person name="Ewan R."/>
            <person name="Fahlgren N."/>
            <person name="Fischbach M.A."/>
            <person name="Fugelstad J."/>
            <person name="Gilroy E.M."/>
            <person name="Gnerre S."/>
            <person name="Green P.J."/>
            <person name="Grenville-Briggs L.J."/>
            <person name="Griffith J."/>
            <person name="Grunwald N.J."/>
            <person name="Horn K."/>
            <person name="Horner N.R."/>
            <person name="Hu C.H."/>
            <person name="Huitema E."/>
            <person name="Jeong D.H."/>
            <person name="Jones A.M."/>
            <person name="Jones J.D."/>
            <person name="Jones R.W."/>
            <person name="Karlsson E.K."/>
            <person name="Kunjeti S.G."/>
            <person name="Lamour K."/>
            <person name="Liu Z."/>
            <person name="Ma L."/>
            <person name="Maclean D."/>
            <person name="Chibucos M.C."/>
            <person name="McDonald H."/>
            <person name="McWalters J."/>
            <person name="Meijer H.J."/>
            <person name="Morgan W."/>
            <person name="Morris P.F."/>
            <person name="Munro C.A."/>
            <person name="O'Neill K."/>
            <person name="Ospina-Giraldo M."/>
            <person name="Pinzon A."/>
            <person name="Pritchard L."/>
            <person name="Ramsahoye B."/>
            <person name="Ren Q."/>
            <person name="Restrepo S."/>
            <person name="Roy S."/>
            <person name="Sadanandom A."/>
            <person name="Savidor A."/>
            <person name="Schornack S."/>
            <person name="Schwartz D.C."/>
            <person name="Schumann U.D."/>
            <person name="Schwessinger B."/>
            <person name="Seyer L."/>
            <person name="Sharpe T."/>
            <person name="Silvar C."/>
            <person name="Song J."/>
            <person name="Studholme D.J."/>
            <person name="Sykes S."/>
            <person name="Thines M."/>
            <person name="van de Vondervoort P.J."/>
            <person name="Phuntumart V."/>
            <person name="Wawra S."/>
            <person name="Weide R."/>
            <person name="Win J."/>
            <person name="Young C."/>
            <person name="Zhou S."/>
            <person name="Fry W."/>
            <person name="Meyers B.C."/>
            <person name="van West P."/>
            <person name="Ristaino J."/>
            <person name="Govers F."/>
            <person name="Birch P.R."/>
            <person name="Whisson S.C."/>
            <person name="Judelson H.S."/>
            <person name="Nusbaum C."/>
        </authorList>
    </citation>
    <scope>NUCLEOTIDE SEQUENCE [LARGE SCALE GENOMIC DNA]</scope>
    <source>
        <strain evidence="3">T30-4</strain>
    </source>
</reference>
<feature type="compositionally biased region" description="Basic and acidic residues" evidence="1">
    <location>
        <begin position="331"/>
        <end position="350"/>
    </location>
</feature>
<organism evidence="2 3">
    <name type="scientific">Phytophthora infestans (strain T30-4)</name>
    <name type="common">Potato late blight agent</name>
    <dbReference type="NCBI Taxonomy" id="403677"/>
    <lineage>
        <taxon>Eukaryota</taxon>
        <taxon>Sar</taxon>
        <taxon>Stramenopiles</taxon>
        <taxon>Oomycota</taxon>
        <taxon>Peronosporomycetes</taxon>
        <taxon>Peronosporales</taxon>
        <taxon>Peronosporaceae</taxon>
        <taxon>Phytophthora</taxon>
    </lineage>
</organism>
<dbReference type="eggNOG" id="ENOG502S58P">
    <property type="taxonomic scope" value="Eukaryota"/>
</dbReference>
<protein>
    <recommendedName>
        <fullName evidence="4">PX domain-containing protein</fullName>
    </recommendedName>
</protein>